<feature type="signal peptide" evidence="1">
    <location>
        <begin position="1"/>
        <end position="22"/>
    </location>
</feature>
<organism evidence="2 3">
    <name type="scientific">Acuticoccus sediminis</name>
    <dbReference type="NCBI Taxonomy" id="2184697"/>
    <lineage>
        <taxon>Bacteria</taxon>
        <taxon>Pseudomonadati</taxon>
        <taxon>Pseudomonadota</taxon>
        <taxon>Alphaproteobacteria</taxon>
        <taxon>Hyphomicrobiales</taxon>
        <taxon>Amorphaceae</taxon>
        <taxon>Acuticoccus</taxon>
    </lineage>
</organism>
<gene>
    <name evidence="2" type="ORF">DLJ53_06965</name>
</gene>
<reference evidence="2 3" key="1">
    <citation type="submission" date="2018-05" db="EMBL/GenBank/DDBJ databases">
        <title>Acuticoccus sediminis sp. nov., isolated from deep-sea sediment of Indian Ocean.</title>
        <authorList>
            <person name="Liu X."/>
            <person name="Lai Q."/>
            <person name="Du Y."/>
            <person name="Sun F."/>
            <person name="Zhang X."/>
            <person name="Wang S."/>
            <person name="Shao Z."/>
        </authorList>
    </citation>
    <scope>NUCLEOTIDE SEQUENCE [LARGE SCALE GENOMIC DNA]</scope>
    <source>
        <strain evidence="2 3">PTG4-2</strain>
    </source>
</reference>
<protein>
    <submittedName>
        <fullName evidence="2">Uncharacterized protein</fullName>
    </submittedName>
</protein>
<evidence type="ECO:0000313" key="2">
    <source>
        <dbReference type="EMBL" id="RAI04182.1"/>
    </source>
</evidence>
<dbReference type="OrthoDB" id="7631190at2"/>
<evidence type="ECO:0000313" key="3">
    <source>
        <dbReference type="Proteomes" id="UP000249590"/>
    </source>
</evidence>
<dbReference type="AlphaFoldDB" id="A0A8B2P4Z4"/>
<keyword evidence="1" id="KW-0732">Signal</keyword>
<name>A0A8B2P4Z4_9HYPH</name>
<accession>A0A8B2P4Z4</accession>
<dbReference type="EMBL" id="QHHQ01000001">
    <property type="protein sequence ID" value="RAI04182.1"/>
    <property type="molecule type" value="Genomic_DNA"/>
</dbReference>
<feature type="chain" id="PRO_5033006026" evidence="1">
    <location>
        <begin position="23"/>
        <end position="136"/>
    </location>
</feature>
<proteinExistence type="predicted"/>
<evidence type="ECO:0000256" key="1">
    <source>
        <dbReference type="SAM" id="SignalP"/>
    </source>
</evidence>
<comment type="caution">
    <text evidence="2">The sequence shown here is derived from an EMBL/GenBank/DDBJ whole genome shotgun (WGS) entry which is preliminary data.</text>
</comment>
<sequence length="136" mass="14819">MVTRMVFGFLVAAFGLVSVASAADQLSAQEIRDFMLGSTMSGILVETNERWYECVAPSGDTVYNIEGHISTGFVEISESGETCFTYPRPQTTSQSCFFVEMKDGKKVFVAVDSKLQFRVDSVSPGFEQCPTSAPVS</sequence>
<dbReference type="RefSeq" id="WP_111343446.1">
    <property type="nucleotide sequence ID" value="NZ_JAIWKD010000001.1"/>
</dbReference>
<keyword evidence="3" id="KW-1185">Reference proteome</keyword>
<dbReference type="Proteomes" id="UP000249590">
    <property type="component" value="Unassembled WGS sequence"/>
</dbReference>